<dbReference type="InterPro" id="IPR008248">
    <property type="entry name" value="CheB-like"/>
</dbReference>
<dbReference type="GO" id="GO:0050568">
    <property type="term" value="F:protein-glutamine glutaminase activity"/>
    <property type="evidence" value="ECO:0007669"/>
    <property type="project" value="UniProtKB-UniRule"/>
</dbReference>
<keyword evidence="5 7" id="KW-0597">Phosphoprotein</keyword>
<keyword evidence="1 5" id="KW-0963">Cytoplasm</keyword>
<feature type="active site" evidence="5 6">
    <location>
        <position position="199"/>
    </location>
</feature>
<dbReference type="Gene3D" id="3.40.50.180">
    <property type="entry name" value="Methylesterase CheB, C-terminal domain"/>
    <property type="match status" value="1"/>
</dbReference>
<evidence type="ECO:0000313" key="11">
    <source>
        <dbReference type="Proteomes" id="UP000185766"/>
    </source>
</evidence>
<dbReference type="NCBIfam" id="NF001965">
    <property type="entry name" value="PRK00742.1"/>
    <property type="match status" value="1"/>
</dbReference>
<comment type="similarity">
    <text evidence="5">Belongs to the CheB family.</text>
</comment>
<dbReference type="EC" id="3.1.1.61" evidence="5"/>
<keyword evidence="2 5" id="KW-0145">Chemotaxis</keyword>
<dbReference type="InterPro" id="IPR011006">
    <property type="entry name" value="CheY-like_superfamily"/>
</dbReference>
<dbReference type="SUPFAM" id="SSF52738">
    <property type="entry name" value="Methylesterase CheB, C-terminal domain"/>
    <property type="match status" value="1"/>
</dbReference>
<dbReference type="HAMAP" id="MF_00099">
    <property type="entry name" value="CheB_chemtxs"/>
    <property type="match status" value="1"/>
</dbReference>
<evidence type="ECO:0000259" key="8">
    <source>
        <dbReference type="PROSITE" id="PS50110"/>
    </source>
</evidence>
<keyword evidence="11" id="KW-1185">Reference proteome</keyword>
<proteinExistence type="inferred from homology"/>
<protein>
    <recommendedName>
        <fullName evidence="5">Protein-glutamate methylesterase/protein-glutamine glutaminase</fullName>
        <ecNumber evidence="5">3.1.1.61</ecNumber>
        <ecNumber evidence="5">3.5.1.44</ecNumber>
    </recommendedName>
</protein>
<dbReference type="PROSITE" id="PS50122">
    <property type="entry name" value="CHEB"/>
    <property type="match status" value="1"/>
</dbReference>
<feature type="active site" evidence="5 6">
    <location>
        <position position="295"/>
    </location>
</feature>
<name>A0A1H7SXU9_9GAMM</name>
<comment type="catalytic activity">
    <reaction evidence="5">
        <text>L-glutaminyl-[protein] + H2O = L-glutamyl-[protein] + NH4(+)</text>
        <dbReference type="Rhea" id="RHEA:16441"/>
        <dbReference type="Rhea" id="RHEA-COMP:10207"/>
        <dbReference type="Rhea" id="RHEA-COMP:10208"/>
        <dbReference type="ChEBI" id="CHEBI:15377"/>
        <dbReference type="ChEBI" id="CHEBI:28938"/>
        <dbReference type="ChEBI" id="CHEBI:29973"/>
        <dbReference type="ChEBI" id="CHEBI:30011"/>
        <dbReference type="EC" id="3.5.1.44"/>
    </reaction>
</comment>
<dbReference type="RefSeq" id="WP_074870565.1">
    <property type="nucleotide sequence ID" value="NZ_FOAS01000021.1"/>
</dbReference>
<dbReference type="EMBL" id="FOAS01000021">
    <property type="protein sequence ID" value="SEL77155.1"/>
    <property type="molecule type" value="Genomic_DNA"/>
</dbReference>
<dbReference type="GO" id="GO:0008984">
    <property type="term" value="F:protein-glutamate methylesterase activity"/>
    <property type="evidence" value="ECO:0007669"/>
    <property type="project" value="UniProtKB-UniRule"/>
</dbReference>
<gene>
    <name evidence="5" type="primary">cheB</name>
    <name evidence="10" type="ORF">SAMN05216214_12123</name>
</gene>
<dbReference type="Proteomes" id="UP000185766">
    <property type="component" value="Unassembled WGS sequence"/>
</dbReference>
<comment type="catalytic activity">
    <reaction evidence="4 5">
        <text>[protein]-L-glutamate 5-O-methyl ester + H2O = L-glutamyl-[protein] + methanol + H(+)</text>
        <dbReference type="Rhea" id="RHEA:23236"/>
        <dbReference type="Rhea" id="RHEA-COMP:10208"/>
        <dbReference type="Rhea" id="RHEA-COMP:10311"/>
        <dbReference type="ChEBI" id="CHEBI:15377"/>
        <dbReference type="ChEBI" id="CHEBI:15378"/>
        <dbReference type="ChEBI" id="CHEBI:17790"/>
        <dbReference type="ChEBI" id="CHEBI:29973"/>
        <dbReference type="ChEBI" id="CHEBI:82795"/>
        <dbReference type="EC" id="3.1.1.61"/>
    </reaction>
</comment>
<dbReference type="CDD" id="cd17541">
    <property type="entry name" value="REC_CheB-like"/>
    <property type="match status" value="1"/>
</dbReference>
<comment type="domain">
    <text evidence="5">Contains a C-terminal catalytic domain, and an N-terminal region which modulates catalytic activity.</text>
</comment>
<keyword evidence="3 5" id="KW-0378">Hydrolase</keyword>
<evidence type="ECO:0000256" key="6">
    <source>
        <dbReference type="PROSITE-ProRule" id="PRU00050"/>
    </source>
</evidence>
<feature type="modified residue" description="4-aspartylphosphate" evidence="5 7">
    <location>
        <position position="55"/>
    </location>
</feature>
<organism evidence="10 11">
    <name type="scientific">Atopomonas hussainii</name>
    <dbReference type="NCBI Taxonomy" id="1429083"/>
    <lineage>
        <taxon>Bacteria</taxon>
        <taxon>Pseudomonadati</taxon>
        <taxon>Pseudomonadota</taxon>
        <taxon>Gammaproteobacteria</taxon>
        <taxon>Pseudomonadales</taxon>
        <taxon>Pseudomonadaceae</taxon>
        <taxon>Atopomonas</taxon>
    </lineage>
</organism>
<dbReference type="Pfam" id="PF00072">
    <property type="entry name" value="Response_reg"/>
    <property type="match status" value="1"/>
</dbReference>
<dbReference type="PANTHER" id="PTHR42872:SF6">
    <property type="entry name" value="PROTEIN-GLUTAMATE METHYLESTERASE_PROTEIN-GLUTAMINE GLUTAMINASE"/>
    <property type="match status" value="1"/>
</dbReference>
<dbReference type="GO" id="GO:0005737">
    <property type="term" value="C:cytoplasm"/>
    <property type="evidence" value="ECO:0007669"/>
    <property type="project" value="UniProtKB-SubCell"/>
</dbReference>
<dbReference type="STRING" id="1429083.GCA_001885685_02542"/>
<evidence type="ECO:0000256" key="7">
    <source>
        <dbReference type="PROSITE-ProRule" id="PRU00169"/>
    </source>
</evidence>
<comment type="PTM">
    <text evidence="5">Phosphorylated by CheA. Phosphorylation of the N-terminal regulatory domain activates the methylesterase activity.</text>
</comment>
<sequence>MAIKVLIVDDSALIRSLLSEMISASPDFIVVGTAKDPFEARDMVNHFTPDVITLDIEMPRMDGLTFLDKLMRARPTPVVMISTLTEQGSEATFKAMELGAIDFVPKPKIGVVEGMQAYRDDILDKLRSAAQAKILKRLPPVRKAVKVDEVMPKATKPGGLRDDTGLIVALGASTGGPEALKRVIMALPPDFPSVVITQHMPPGFTSSFAARLDRLSQLTVLEAKGDERILPGHVYIAPGDQHLVVERFGRFYVTKLSDAPPVFRHKPSVDVLFRSVANAAGPNAVAALFTGMGKDGAQGMLDIYQAGGMTMAQDEASCVVYGMPREAVALGGVHEQHSLGQMPRQLIHHVAQRQHKG</sequence>
<dbReference type="GO" id="GO:0006935">
    <property type="term" value="P:chemotaxis"/>
    <property type="evidence" value="ECO:0007669"/>
    <property type="project" value="UniProtKB-UniRule"/>
</dbReference>
<dbReference type="AlphaFoldDB" id="A0A1H7SXU9"/>
<evidence type="ECO:0000256" key="1">
    <source>
        <dbReference type="ARBA" id="ARBA00022490"/>
    </source>
</evidence>
<evidence type="ECO:0000256" key="2">
    <source>
        <dbReference type="ARBA" id="ARBA00022500"/>
    </source>
</evidence>
<dbReference type="PIRSF" id="PIRSF000876">
    <property type="entry name" value="RR_chemtxs_CheB"/>
    <property type="match status" value="1"/>
</dbReference>
<dbReference type="Gene3D" id="3.40.50.2300">
    <property type="match status" value="1"/>
</dbReference>
<evidence type="ECO:0000256" key="3">
    <source>
        <dbReference type="ARBA" id="ARBA00022801"/>
    </source>
</evidence>
<accession>A0A1H7SXU9</accession>
<dbReference type="Pfam" id="PF01339">
    <property type="entry name" value="CheB_methylest"/>
    <property type="match status" value="1"/>
</dbReference>
<evidence type="ECO:0000313" key="10">
    <source>
        <dbReference type="EMBL" id="SEL77155.1"/>
    </source>
</evidence>
<dbReference type="PANTHER" id="PTHR42872">
    <property type="entry name" value="PROTEIN-GLUTAMATE METHYLESTERASE/PROTEIN-GLUTAMINE GLUTAMINASE"/>
    <property type="match status" value="1"/>
</dbReference>
<feature type="domain" description="Response regulatory" evidence="8">
    <location>
        <begin position="4"/>
        <end position="121"/>
    </location>
</feature>
<dbReference type="GO" id="GO:0000156">
    <property type="term" value="F:phosphorelay response regulator activity"/>
    <property type="evidence" value="ECO:0007669"/>
    <property type="project" value="InterPro"/>
</dbReference>
<dbReference type="CDD" id="cd16432">
    <property type="entry name" value="CheB_Rec"/>
    <property type="match status" value="1"/>
</dbReference>
<comment type="subcellular location">
    <subcellularLocation>
        <location evidence="5">Cytoplasm</location>
    </subcellularLocation>
</comment>
<dbReference type="EC" id="3.5.1.44" evidence="5"/>
<feature type="active site" evidence="5 6">
    <location>
        <position position="173"/>
    </location>
</feature>
<evidence type="ECO:0000256" key="4">
    <source>
        <dbReference type="ARBA" id="ARBA00048267"/>
    </source>
</evidence>
<dbReference type="InterPro" id="IPR001789">
    <property type="entry name" value="Sig_transdc_resp-reg_receiver"/>
</dbReference>
<dbReference type="PROSITE" id="PS50110">
    <property type="entry name" value="RESPONSE_REGULATORY"/>
    <property type="match status" value="1"/>
</dbReference>
<dbReference type="InterPro" id="IPR035909">
    <property type="entry name" value="CheB_C"/>
</dbReference>
<comment type="function">
    <text evidence="5">Involved in chemotaxis. Part of a chemotaxis signal transduction system that modulates chemotaxis in response to various stimuli. Catalyzes the demethylation of specific methylglutamate residues introduced into the chemoreceptors (methyl-accepting chemotaxis proteins or MCP) by CheR. Also mediates the irreversible deamidation of specific glutamine residues to glutamic acid.</text>
</comment>
<reference evidence="10 11" key="1">
    <citation type="submission" date="2016-10" db="EMBL/GenBank/DDBJ databases">
        <authorList>
            <person name="de Groot N.N."/>
        </authorList>
    </citation>
    <scope>NUCLEOTIDE SEQUENCE [LARGE SCALE GENOMIC DNA]</scope>
    <source>
        <strain evidence="10 11">JCM 19513</strain>
    </source>
</reference>
<feature type="domain" description="CheB-type methylesterase" evidence="9">
    <location>
        <begin position="167"/>
        <end position="353"/>
    </location>
</feature>
<dbReference type="SMART" id="SM00448">
    <property type="entry name" value="REC"/>
    <property type="match status" value="1"/>
</dbReference>
<evidence type="ECO:0000256" key="5">
    <source>
        <dbReference type="HAMAP-Rule" id="MF_00099"/>
    </source>
</evidence>
<dbReference type="InterPro" id="IPR000673">
    <property type="entry name" value="Sig_transdc_resp-reg_Me-estase"/>
</dbReference>
<dbReference type="NCBIfam" id="NF009206">
    <property type="entry name" value="PRK12555.1"/>
    <property type="match status" value="1"/>
</dbReference>
<dbReference type="SUPFAM" id="SSF52172">
    <property type="entry name" value="CheY-like"/>
    <property type="match status" value="1"/>
</dbReference>
<evidence type="ECO:0000259" key="9">
    <source>
        <dbReference type="PROSITE" id="PS50122"/>
    </source>
</evidence>